<keyword evidence="1" id="KW-0732">Signal</keyword>
<feature type="chain" id="PRO_5021897647" description="DUF6916 domain-containing protein" evidence="1">
    <location>
        <begin position="30"/>
        <end position="124"/>
    </location>
</feature>
<proteinExistence type="predicted"/>
<feature type="domain" description="DUF6916" evidence="2">
    <location>
        <begin position="37"/>
        <end position="112"/>
    </location>
</feature>
<evidence type="ECO:0000259" key="2">
    <source>
        <dbReference type="Pfam" id="PF21880"/>
    </source>
</evidence>
<evidence type="ECO:0000256" key="1">
    <source>
        <dbReference type="SAM" id="SignalP"/>
    </source>
</evidence>
<dbReference type="RefSeq" id="WP_375869902.1">
    <property type="nucleotide sequence ID" value="NZ_VFPM01000006.1"/>
</dbReference>
<dbReference type="PROSITE" id="PS51318">
    <property type="entry name" value="TAT"/>
    <property type="match status" value="1"/>
</dbReference>
<gene>
    <name evidence="3" type="ORF">FBY41_4653</name>
</gene>
<comment type="caution">
    <text evidence="3">The sequence shown here is derived from an EMBL/GenBank/DDBJ whole genome shotgun (WGS) entry which is preliminary data.</text>
</comment>
<sequence>MVVISRRRVLQSVPVSVAAVALPSGTALAAKAPTDPLSRSRWTPYVGSTFSAKSSTSTWSVRLAAVDDLPGSPGSDRRYALRLTSAAAGRESTVSLSRAGFAATTLHLVPGSNGTTWTAVVNRL</sequence>
<accession>A0A543H8D5</accession>
<dbReference type="Pfam" id="PF21880">
    <property type="entry name" value="DUF6916"/>
    <property type="match status" value="1"/>
</dbReference>
<dbReference type="Proteomes" id="UP000316747">
    <property type="component" value="Unassembled WGS sequence"/>
</dbReference>
<organism evidence="3 4">
    <name type="scientific">Humibacillus xanthopallidus</name>
    <dbReference type="NCBI Taxonomy" id="412689"/>
    <lineage>
        <taxon>Bacteria</taxon>
        <taxon>Bacillati</taxon>
        <taxon>Actinomycetota</taxon>
        <taxon>Actinomycetes</taxon>
        <taxon>Micrococcales</taxon>
        <taxon>Intrasporangiaceae</taxon>
        <taxon>Humibacillus</taxon>
    </lineage>
</organism>
<reference evidence="3 4" key="1">
    <citation type="submission" date="2019-06" db="EMBL/GenBank/DDBJ databases">
        <title>Genome sequencing of plant associated microbes to promote plant fitness in Sorghum bicolor and Oryza sativa.</title>
        <authorList>
            <person name="Coleman-Derr D."/>
        </authorList>
    </citation>
    <scope>NUCLEOTIDE SEQUENCE [LARGE SCALE GENOMIC DNA]</scope>
    <source>
        <strain evidence="3 4">KV-663</strain>
    </source>
</reference>
<evidence type="ECO:0000313" key="3">
    <source>
        <dbReference type="EMBL" id="TQM54615.1"/>
    </source>
</evidence>
<dbReference type="AlphaFoldDB" id="A0A543H8D5"/>
<evidence type="ECO:0000313" key="4">
    <source>
        <dbReference type="Proteomes" id="UP000316747"/>
    </source>
</evidence>
<dbReference type="InterPro" id="IPR054209">
    <property type="entry name" value="DUF6916"/>
</dbReference>
<protein>
    <recommendedName>
        <fullName evidence="2">DUF6916 domain-containing protein</fullName>
    </recommendedName>
</protein>
<dbReference type="EMBL" id="VFPM01000006">
    <property type="protein sequence ID" value="TQM54615.1"/>
    <property type="molecule type" value="Genomic_DNA"/>
</dbReference>
<dbReference type="InterPro" id="IPR006311">
    <property type="entry name" value="TAT_signal"/>
</dbReference>
<keyword evidence="4" id="KW-1185">Reference proteome</keyword>
<feature type="signal peptide" evidence="1">
    <location>
        <begin position="1"/>
        <end position="29"/>
    </location>
</feature>
<name>A0A543H8D5_9MICO</name>